<evidence type="ECO:0000256" key="3">
    <source>
        <dbReference type="ARBA" id="ARBA00022679"/>
    </source>
</evidence>
<keyword evidence="3" id="KW-0808">Transferase</keyword>
<sequence length="174" mass="20028">MISSNTEKSINTRHILDCAQTIDLFEETNINVCTDIGSGAGLPGIVLAILMKHKKPLFKVVFYEKSFHKSNFLKEMTKKFRLNTEVHKKNIFEEKNLSTDIIISRAFKPLPIILDIAKENFKKFESIIIFLGKTGKEILSEALTKWQFEYKEKKSITNEDSFIIKITNLKKING</sequence>
<dbReference type="GO" id="GO:0070043">
    <property type="term" value="F:rRNA (guanine-N7-)-methyltransferase activity"/>
    <property type="evidence" value="ECO:0007669"/>
    <property type="project" value="TreeGrafter"/>
</dbReference>
<dbReference type="PANTHER" id="PTHR31760:SF0">
    <property type="entry name" value="S-ADENOSYL-L-METHIONINE-DEPENDENT METHYLTRANSFERASES SUPERFAMILY PROTEIN"/>
    <property type="match status" value="1"/>
</dbReference>
<dbReference type="SUPFAM" id="SSF53335">
    <property type="entry name" value="S-adenosyl-L-methionine-dependent methyltransferases"/>
    <property type="match status" value="1"/>
</dbReference>
<protein>
    <submittedName>
        <fullName evidence="4">Uncharacterized protein</fullName>
    </submittedName>
</protein>
<evidence type="ECO:0000256" key="1">
    <source>
        <dbReference type="ARBA" id="ARBA00022490"/>
    </source>
</evidence>
<dbReference type="InterPro" id="IPR003682">
    <property type="entry name" value="rRNA_ssu_MeTfrase_G"/>
</dbReference>
<dbReference type="GO" id="GO:0005829">
    <property type="term" value="C:cytosol"/>
    <property type="evidence" value="ECO:0007669"/>
    <property type="project" value="TreeGrafter"/>
</dbReference>
<dbReference type="AlphaFoldDB" id="A0A382F7E1"/>
<dbReference type="Pfam" id="PF02527">
    <property type="entry name" value="GidB"/>
    <property type="match status" value="1"/>
</dbReference>
<evidence type="ECO:0000256" key="2">
    <source>
        <dbReference type="ARBA" id="ARBA00022552"/>
    </source>
</evidence>
<dbReference type="InterPro" id="IPR029063">
    <property type="entry name" value="SAM-dependent_MTases_sf"/>
</dbReference>
<name>A0A382F7E1_9ZZZZ</name>
<dbReference type="Gene3D" id="3.40.50.150">
    <property type="entry name" value="Vaccinia Virus protein VP39"/>
    <property type="match status" value="1"/>
</dbReference>
<evidence type="ECO:0000313" key="4">
    <source>
        <dbReference type="EMBL" id="SVB58870.1"/>
    </source>
</evidence>
<organism evidence="4">
    <name type="scientific">marine metagenome</name>
    <dbReference type="NCBI Taxonomy" id="408172"/>
    <lineage>
        <taxon>unclassified sequences</taxon>
        <taxon>metagenomes</taxon>
        <taxon>ecological metagenomes</taxon>
    </lineage>
</organism>
<reference evidence="4" key="1">
    <citation type="submission" date="2018-05" db="EMBL/GenBank/DDBJ databases">
        <authorList>
            <person name="Lanie J.A."/>
            <person name="Ng W.-L."/>
            <person name="Kazmierczak K.M."/>
            <person name="Andrzejewski T.M."/>
            <person name="Davidsen T.M."/>
            <person name="Wayne K.J."/>
            <person name="Tettelin H."/>
            <person name="Glass J.I."/>
            <person name="Rusch D."/>
            <person name="Podicherti R."/>
            <person name="Tsui H.-C.T."/>
            <person name="Winkler M.E."/>
        </authorList>
    </citation>
    <scope>NUCLEOTIDE SEQUENCE</scope>
</reference>
<dbReference type="PANTHER" id="PTHR31760">
    <property type="entry name" value="S-ADENOSYL-L-METHIONINE-DEPENDENT METHYLTRANSFERASES SUPERFAMILY PROTEIN"/>
    <property type="match status" value="1"/>
</dbReference>
<dbReference type="EMBL" id="UINC01048395">
    <property type="protein sequence ID" value="SVB58870.1"/>
    <property type="molecule type" value="Genomic_DNA"/>
</dbReference>
<accession>A0A382F7E1</accession>
<keyword evidence="1" id="KW-0963">Cytoplasm</keyword>
<proteinExistence type="predicted"/>
<gene>
    <name evidence="4" type="ORF">METZ01_LOCUS211724</name>
</gene>
<keyword evidence="2" id="KW-0698">rRNA processing</keyword>